<accession>A0A4C1WBQ9</accession>
<dbReference type="EMBL" id="BGZK01000513">
    <property type="protein sequence ID" value="GBP47922.1"/>
    <property type="molecule type" value="Genomic_DNA"/>
</dbReference>
<organism evidence="2 3">
    <name type="scientific">Eumeta variegata</name>
    <name type="common">Bagworm moth</name>
    <name type="synonym">Eumeta japonica</name>
    <dbReference type="NCBI Taxonomy" id="151549"/>
    <lineage>
        <taxon>Eukaryota</taxon>
        <taxon>Metazoa</taxon>
        <taxon>Ecdysozoa</taxon>
        <taxon>Arthropoda</taxon>
        <taxon>Hexapoda</taxon>
        <taxon>Insecta</taxon>
        <taxon>Pterygota</taxon>
        <taxon>Neoptera</taxon>
        <taxon>Endopterygota</taxon>
        <taxon>Lepidoptera</taxon>
        <taxon>Glossata</taxon>
        <taxon>Ditrysia</taxon>
        <taxon>Tineoidea</taxon>
        <taxon>Psychidae</taxon>
        <taxon>Oiketicinae</taxon>
        <taxon>Eumeta</taxon>
    </lineage>
</organism>
<comment type="caution">
    <text evidence="2">The sequence shown here is derived from an EMBL/GenBank/DDBJ whole genome shotgun (WGS) entry which is preliminary data.</text>
</comment>
<dbReference type="Proteomes" id="UP000299102">
    <property type="component" value="Unassembled WGS sequence"/>
</dbReference>
<feature type="region of interest" description="Disordered" evidence="1">
    <location>
        <begin position="1"/>
        <end position="30"/>
    </location>
</feature>
<evidence type="ECO:0000313" key="3">
    <source>
        <dbReference type="Proteomes" id="UP000299102"/>
    </source>
</evidence>
<dbReference type="AlphaFoldDB" id="A0A4C1WBQ9"/>
<keyword evidence="3" id="KW-1185">Reference proteome</keyword>
<protein>
    <submittedName>
        <fullName evidence="2">Uncharacterized protein</fullName>
    </submittedName>
</protein>
<proteinExistence type="predicted"/>
<gene>
    <name evidence="2" type="ORF">EVAR_31462_1</name>
</gene>
<sequence>MEPEVEPDLLTDGAPFGNPSKPSTNSSDAYQTCSSTSSIFKSQNAKRGNSISRLIYFNIKDSSRELNIIQLASIDSPTVAPRSATIAAIGARPALVSSGSKIDPLSRVPKLTAFTSRAQRLRIITSPGRGRTIFLSIVFVKTNVAFSLFSIETLTQQVRTLPFDVRFL</sequence>
<feature type="compositionally biased region" description="Polar residues" evidence="1">
    <location>
        <begin position="20"/>
        <end position="30"/>
    </location>
</feature>
<evidence type="ECO:0000256" key="1">
    <source>
        <dbReference type="SAM" id="MobiDB-lite"/>
    </source>
</evidence>
<evidence type="ECO:0000313" key="2">
    <source>
        <dbReference type="EMBL" id="GBP47922.1"/>
    </source>
</evidence>
<reference evidence="2 3" key="1">
    <citation type="journal article" date="2019" name="Commun. Biol.">
        <title>The bagworm genome reveals a unique fibroin gene that provides high tensile strength.</title>
        <authorList>
            <person name="Kono N."/>
            <person name="Nakamura H."/>
            <person name="Ohtoshi R."/>
            <person name="Tomita M."/>
            <person name="Numata K."/>
            <person name="Arakawa K."/>
        </authorList>
    </citation>
    <scope>NUCLEOTIDE SEQUENCE [LARGE SCALE GENOMIC DNA]</scope>
</reference>
<name>A0A4C1WBQ9_EUMVA</name>